<dbReference type="EMBL" id="CP045652">
    <property type="protein sequence ID" value="QGA27485.1"/>
    <property type="molecule type" value="Genomic_DNA"/>
</dbReference>
<evidence type="ECO:0000313" key="4">
    <source>
        <dbReference type="EMBL" id="QGA27485.1"/>
    </source>
</evidence>
<evidence type="ECO:0000256" key="3">
    <source>
        <dbReference type="ARBA" id="ARBA00022837"/>
    </source>
</evidence>
<evidence type="ECO:0000256" key="2">
    <source>
        <dbReference type="ARBA" id="ARBA00011245"/>
    </source>
</evidence>
<dbReference type="GO" id="GO:0030246">
    <property type="term" value="F:carbohydrate binding"/>
    <property type="evidence" value="ECO:0007669"/>
    <property type="project" value="InterPro"/>
</dbReference>
<evidence type="ECO:0000313" key="5">
    <source>
        <dbReference type="Proteomes" id="UP000326921"/>
    </source>
</evidence>
<accession>A0A5Q0QCD4</accession>
<keyword evidence="3" id="KW-0106">Calcium</keyword>
<dbReference type="KEGG" id="sphe:GFH32_14705"/>
<dbReference type="CDD" id="cd09023">
    <property type="entry name" value="Aldose_epim_Ec_c4013"/>
    <property type="match status" value="1"/>
</dbReference>
<keyword evidence="5" id="KW-1185">Reference proteome</keyword>
<dbReference type="Pfam" id="PF14486">
    <property type="entry name" value="DUF4432"/>
    <property type="match status" value="1"/>
</dbReference>
<dbReference type="Proteomes" id="UP000326921">
    <property type="component" value="Chromosome"/>
</dbReference>
<dbReference type="Gene3D" id="2.70.98.10">
    <property type="match status" value="1"/>
</dbReference>
<sequence>MKIHQVDYSNKDWLDKVSHTAQVGGIETSVLDNGLGRGSRIAWINTGGGLRFKVVLDRAMDIADASFNQYNLSWISRLGVTPAQPLSDRGVDWLRTFGGGMLVTCGLTHVGGPEEDEYGRRGLHDQISNIPAEIIQIKQPDLINGDREMFITGIIKQGHPLGTNIELKRTIRCTLGEPTLHIIDEIVNVGNIDAPHMILYHFNFGWPIIDEGTELLWNGEWTAREQGEANKIFKEGEAFKICQAPREDHNGNGEEAAFIDMAADEQQISRCAIHNKKLGLALELSFDKRQLPWLTNWQHWGKGEYVTGLEPGTNPPIGQQKLRASKELIILKPREKKTYELTIHLTDTATGIQEIINKN</sequence>
<dbReference type="InterPro" id="IPR014718">
    <property type="entry name" value="GH-type_carb-bd"/>
</dbReference>
<dbReference type="AlphaFoldDB" id="A0A5Q0QCD4"/>
<dbReference type="InterPro" id="IPR027839">
    <property type="entry name" value="DUF4432"/>
</dbReference>
<protein>
    <submittedName>
        <fullName evidence="4">DUF4432 family protein</fullName>
    </submittedName>
</protein>
<gene>
    <name evidence="4" type="ORF">GFH32_14705</name>
</gene>
<organism evidence="4 5">
    <name type="scientific">Sphingobacterium zhuxiongii</name>
    <dbReference type="NCBI Taxonomy" id="2662364"/>
    <lineage>
        <taxon>Bacteria</taxon>
        <taxon>Pseudomonadati</taxon>
        <taxon>Bacteroidota</taxon>
        <taxon>Sphingobacteriia</taxon>
        <taxon>Sphingobacteriales</taxon>
        <taxon>Sphingobacteriaceae</taxon>
        <taxon>Sphingobacterium</taxon>
    </lineage>
</organism>
<comment type="cofactor">
    <cofactor evidence="1">
        <name>Ca(2+)</name>
        <dbReference type="ChEBI" id="CHEBI:29108"/>
    </cofactor>
</comment>
<comment type="subunit">
    <text evidence="2">Monomer.</text>
</comment>
<evidence type="ECO:0000256" key="1">
    <source>
        <dbReference type="ARBA" id="ARBA00001913"/>
    </source>
</evidence>
<proteinExistence type="predicted"/>
<reference evidence="4 5" key="1">
    <citation type="submission" date="2019-10" db="EMBL/GenBank/DDBJ databases">
        <authorList>
            <person name="Dong K."/>
        </authorList>
    </citation>
    <scope>NUCLEOTIDE SEQUENCE [LARGE SCALE GENOMIC DNA]</scope>
    <source>
        <strain evidence="5">dk4302</strain>
    </source>
</reference>
<name>A0A5Q0QCD4_9SPHI</name>